<dbReference type="Pfam" id="PF18624">
    <property type="entry name" value="CdiI_4"/>
    <property type="match status" value="1"/>
</dbReference>
<proteinExistence type="predicted"/>
<accession>A0AA93DKP8</accession>
<sequence>MDFFNSLNLQNKFIYGIDSIIKKHGFVINETYCHFPELRGLDPDFHFEGIMFGVWGGEAIVSEETALKYVRLACEKYVKIHPEDAGKVKFLLDKISD</sequence>
<gene>
    <name evidence="2" type="ORF">DMB84_017950</name>
</gene>
<dbReference type="AlphaFoldDB" id="A0AA93DKP8"/>
<organism evidence="2 3">
    <name type="scientific">Pectobacterium aquaticum</name>
    <dbReference type="NCBI Taxonomy" id="2204145"/>
    <lineage>
        <taxon>Bacteria</taxon>
        <taxon>Pseudomonadati</taxon>
        <taxon>Pseudomonadota</taxon>
        <taxon>Gammaproteobacteria</taxon>
        <taxon>Enterobacterales</taxon>
        <taxon>Pectobacteriaceae</taxon>
        <taxon>Pectobacterium</taxon>
    </lineage>
</organism>
<name>A0AA93DKP8_9GAMM</name>
<evidence type="ECO:0000259" key="1">
    <source>
        <dbReference type="Pfam" id="PF18624"/>
    </source>
</evidence>
<dbReference type="EMBL" id="QHJS02000073">
    <property type="protein sequence ID" value="RRO13612.1"/>
    <property type="molecule type" value="Genomic_DNA"/>
</dbReference>
<reference evidence="2 3" key="1">
    <citation type="submission" date="2018-11" db="EMBL/GenBank/DDBJ databases">
        <title>Draft genome sequences of proposed Pectobacterium aquaticum sp. nov. isolated in France from fresh water.</title>
        <authorList>
            <person name="Pedron J."/>
            <person name="Barny M.A."/>
        </authorList>
    </citation>
    <scope>NUCLEOTIDE SEQUENCE [LARGE SCALE GENOMIC DNA]</scope>
    <source>
        <strain evidence="2 3">A127-S21-F16</strain>
    </source>
</reference>
<comment type="caution">
    <text evidence="2">The sequence shown here is derived from an EMBL/GenBank/DDBJ whole genome shotgun (WGS) entry which is preliminary data.</text>
</comment>
<dbReference type="InterPro" id="IPR041256">
    <property type="entry name" value="CdiI_4"/>
</dbReference>
<protein>
    <recommendedName>
        <fullName evidence="1">CDI immunity protein domain-containing protein</fullName>
    </recommendedName>
</protein>
<dbReference type="CDD" id="cd20688">
    <property type="entry name" value="CdiI_Ecoli_Nm-like"/>
    <property type="match status" value="1"/>
</dbReference>
<feature type="domain" description="CDI immunity protein" evidence="1">
    <location>
        <begin position="1"/>
        <end position="92"/>
    </location>
</feature>
<dbReference type="Proteomes" id="UP000256540">
    <property type="component" value="Unassembled WGS sequence"/>
</dbReference>
<evidence type="ECO:0000313" key="3">
    <source>
        <dbReference type="Proteomes" id="UP000256540"/>
    </source>
</evidence>
<evidence type="ECO:0000313" key="2">
    <source>
        <dbReference type="EMBL" id="RRO13612.1"/>
    </source>
</evidence>
<dbReference type="NCBIfam" id="NF033826">
    <property type="entry name" value="immun_CdiI"/>
    <property type="match status" value="1"/>
</dbReference>